<dbReference type="EMBL" id="GBRH01230129">
    <property type="protein sequence ID" value="JAD67766.1"/>
    <property type="molecule type" value="Transcribed_RNA"/>
</dbReference>
<protein>
    <submittedName>
        <fullName evidence="1">Uncharacterized protein</fullName>
    </submittedName>
</protein>
<dbReference type="AlphaFoldDB" id="A0A0A9BWS7"/>
<accession>A0A0A9BWS7</accession>
<proteinExistence type="predicted"/>
<sequence length="53" mass="5974">MSCIFRMRGYLSSVTCVSQYLSSTLRPEHVICLKLPPSIPLSNVGIVQQEMEM</sequence>
<organism evidence="1">
    <name type="scientific">Arundo donax</name>
    <name type="common">Giant reed</name>
    <name type="synonym">Donax arundinaceus</name>
    <dbReference type="NCBI Taxonomy" id="35708"/>
    <lineage>
        <taxon>Eukaryota</taxon>
        <taxon>Viridiplantae</taxon>
        <taxon>Streptophyta</taxon>
        <taxon>Embryophyta</taxon>
        <taxon>Tracheophyta</taxon>
        <taxon>Spermatophyta</taxon>
        <taxon>Magnoliopsida</taxon>
        <taxon>Liliopsida</taxon>
        <taxon>Poales</taxon>
        <taxon>Poaceae</taxon>
        <taxon>PACMAD clade</taxon>
        <taxon>Arundinoideae</taxon>
        <taxon>Arundineae</taxon>
        <taxon>Arundo</taxon>
    </lineage>
</organism>
<reference evidence="1" key="1">
    <citation type="submission" date="2014-09" db="EMBL/GenBank/DDBJ databases">
        <authorList>
            <person name="Magalhaes I.L.F."/>
            <person name="Oliveira U."/>
            <person name="Santos F.R."/>
            <person name="Vidigal T.H.D.A."/>
            <person name="Brescovit A.D."/>
            <person name="Santos A.J."/>
        </authorList>
    </citation>
    <scope>NUCLEOTIDE SEQUENCE</scope>
    <source>
        <tissue evidence="1">Shoot tissue taken approximately 20 cm above the soil surface</tissue>
    </source>
</reference>
<reference evidence="1" key="2">
    <citation type="journal article" date="2015" name="Data Brief">
        <title>Shoot transcriptome of the giant reed, Arundo donax.</title>
        <authorList>
            <person name="Barrero R.A."/>
            <person name="Guerrero F.D."/>
            <person name="Moolhuijzen P."/>
            <person name="Goolsby J.A."/>
            <person name="Tidwell J."/>
            <person name="Bellgard S.E."/>
            <person name="Bellgard M.I."/>
        </authorList>
    </citation>
    <scope>NUCLEOTIDE SEQUENCE</scope>
    <source>
        <tissue evidence="1">Shoot tissue taken approximately 20 cm above the soil surface</tissue>
    </source>
</reference>
<evidence type="ECO:0000313" key="1">
    <source>
        <dbReference type="EMBL" id="JAD67766.1"/>
    </source>
</evidence>
<name>A0A0A9BWS7_ARUDO</name>